<feature type="region of interest" description="Disordered" evidence="2">
    <location>
        <begin position="261"/>
        <end position="285"/>
    </location>
</feature>
<dbReference type="PANTHER" id="PTHR12300:SF176">
    <property type="entry name" value="HVA22-LIKE PROTEIN"/>
    <property type="match status" value="1"/>
</dbReference>
<dbReference type="GO" id="GO:0016020">
    <property type="term" value="C:membrane"/>
    <property type="evidence" value="ECO:0007669"/>
    <property type="project" value="UniProtKB-SubCell"/>
</dbReference>
<keyword evidence="1" id="KW-0812">Transmembrane</keyword>
<dbReference type="AlphaFoldDB" id="A0A5N5LF49"/>
<dbReference type="EMBL" id="VDCV01000009">
    <property type="protein sequence ID" value="KAB5541415.1"/>
    <property type="molecule type" value="Genomic_DNA"/>
</dbReference>
<protein>
    <recommendedName>
        <fullName evidence="1">HVA22-like protein</fullName>
    </recommendedName>
</protein>
<accession>A0A5N5LF49</accession>
<sequence length="285" mass="32026">MAFPGEVGLQLLLSPLNSNIVVRTACCSVGIVIPVYSTFKAIENKDQIAQQRWLLYWAAYGSFSLAEVFADKILSWYGSAQHDSFWDSSMKVSIVLGKSLGDALSWMFSIDLIFILAEIGHFHYLLISVVSLTVALRFPLYHHMKFAFLVWLQLPSANVSFISSFTLWISFPSSMSNILRGKLNENSGFQMKSGAGQLYTHHLRPFLLRHQARLDCFVEFLSGEMNKFVSAHQAEFQFAKSLLMKTLASVNQIARDVIRPGDRQANGTFQGPARRIQDAQSDGED</sequence>
<dbReference type="InterPro" id="IPR004345">
    <property type="entry name" value="TB2_DP1_HVA22"/>
</dbReference>
<comment type="similarity">
    <text evidence="1">Belongs to the DP1 family.</text>
</comment>
<dbReference type="Proteomes" id="UP000326939">
    <property type="component" value="Chromosome 9"/>
</dbReference>
<keyword evidence="4" id="KW-1185">Reference proteome</keyword>
<evidence type="ECO:0000256" key="1">
    <source>
        <dbReference type="RuleBase" id="RU362006"/>
    </source>
</evidence>
<evidence type="ECO:0000313" key="4">
    <source>
        <dbReference type="Proteomes" id="UP000326939"/>
    </source>
</evidence>
<name>A0A5N5LF49_9ROSI</name>
<evidence type="ECO:0000256" key="2">
    <source>
        <dbReference type="SAM" id="MobiDB-lite"/>
    </source>
</evidence>
<evidence type="ECO:0000313" key="3">
    <source>
        <dbReference type="EMBL" id="KAB5541415.1"/>
    </source>
</evidence>
<gene>
    <name evidence="3" type="ORF">DKX38_014389</name>
</gene>
<comment type="caution">
    <text evidence="3">The sequence shown here is derived from an EMBL/GenBank/DDBJ whole genome shotgun (WGS) entry which is preliminary data.</text>
</comment>
<comment type="subcellular location">
    <subcellularLocation>
        <location evidence="1">Membrane</location>
        <topology evidence="1">Multi-pass membrane protein</topology>
    </subcellularLocation>
</comment>
<feature type="transmembrane region" description="Helical" evidence="1">
    <location>
        <begin position="20"/>
        <end position="42"/>
    </location>
</feature>
<proteinExistence type="inferred from homology"/>
<keyword evidence="1" id="KW-0472">Membrane</keyword>
<keyword evidence="1" id="KW-1133">Transmembrane helix</keyword>
<organism evidence="3 4">
    <name type="scientific">Salix brachista</name>
    <dbReference type="NCBI Taxonomy" id="2182728"/>
    <lineage>
        <taxon>Eukaryota</taxon>
        <taxon>Viridiplantae</taxon>
        <taxon>Streptophyta</taxon>
        <taxon>Embryophyta</taxon>
        <taxon>Tracheophyta</taxon>
        <taxon>Spermatophyta</taxon>
        <taxon>Magnoliopsida</taxon>
        <taxon>eudicotyledons</taxon>
        <taxon>Gunneridae</taxon>
        <taxon>Pentapetalae</taxon>
        <taxon>rosids</taxon>
        <taxon>fabids</taxon>
        <taxon>Malpighiales</taxon>
        <taxon>Salicaceae</taxon>
        <taxon>Saliceae</taxon>
        <taxon>Salix</taxon>
    </lineage>
</organism>
<feature type="transmembrane region" description="Helical" evidence="1">
    <location>
        <begin position="54"/>
        <end position="74"/>
    </location>
</feature>
<feature type="transmembrane region" description="Helical" evidence="1">
    <location>
        <begin position="148"/>
        <end position="171"/>
    </location>
</feature>
<reference evidence="4" key="1">
    <citation type="journal article" date="2019" name="Gigascience">
        <title>De novo genome assembly of the endangered Acer yangbiense, a plant species with extremely small populations endemic to Yunnan Province, China.</title>
        <authorList>
            <person name="Yang J."/>
            <person name="Wariss H.M."/>
            <person name="Tao L."/>
            <person name="Zhang R."/>
            <person name="Yun Q."/>
            <person name="Hollingsworth P."/>
            <person name="Dao Z."/>
            <person name="Luo G."/>
            <person name="Guo H."/>
            <person name="Ma Y."/>
            <person name="Sun W."/>
        </authorList>
    </citation>
    <scope>NUCLEOTIDE SEQUENCE [LARGE SCALE GENOMIC DNA]</scope>
    <source>
        <strain evidence="4">cv. br00</strain>
    </source>
</reference>
<dbReference type="Pfam" id="PF03134">
    <property type="entry name" value="TB2_DP1_HVA22"/>
    <property type="match status" value="1"/>
</dbReference>
<dbReference type="PANTHER" id="PTHR12300">
    <property type="entry name" value="HVA22-LIKE PROTEINS"/>
    <property type="match status" value="1"/>
</dbReference>